<dbReference type="PANTHER" id="PTHR37824:SF1">
    <property type="entry name" value="IRON-REGULATED SURFACE DETERMINANT PROTEIN C"/>
    <property type="match status" value="1"/>
</dbReference>
<keyword evidence="8" id="KW-0472">Membrane</keyword>
<dbReference type="SUPFAM" id="SSF158911">
    <property type="entry name" value="NEAT domain-like"/>
    <property type="match status" value="1"/>
</dbReference>
<keyword evidence="4 9" id="KW-0732">Signal</keyword>
<dbReference type="RefSeq" id="WP_262686373.1">
    <property type="nucleotide sequence ID" value="NZ_JAOQIO010000094.1"/>
</dbReference>
<evidence type="ECO:0000256" key="4">
    <source>
        <dbReference type="ARBA" id="ARBA00022729"/>
    </source>
</evidence>
<dbReference type="InterPro" id="IPR037250">
    <property type="entry name" value="NEAT_dom_sf"/>
</dbReference>
<dbReference type="PANTHER" id="PTHR37824">
    <property type="entry name" value="IRON-REGULATED SURFACE DETERMINANT PROTEIN C"/>
    <property type="match status" value="1"/>
</dbReference>
<dbReference type="EMBL" id="JAOQIO010000094">
    <property type="protein sequence ID" value="MCU6795436.1"/>
    <property type="molecule type" value="Genomic_DNA"/>
</dbReference>
<dbReference type="InterPro" id="IPR050436">
    <property type="entry name" value="IsdA"/>
</dbReference>
<evidence type="ECO:0000259" key="10">
    <source>
        <dbReference type="PROSITE" id="PS50978"/>
    </source>
</evidence>
<dbReference type="Gene3D" id="2.60.40.1850">
    <property type="match status" value="1"/>
</dbReference>
<evidence type="ECO:0000256" key="5">
    <source>
        <dbReference type="ARBA" id="ARBA00023004"/>
    </source>
</evidence>
<dbReference type="InterPro" id="IPR019909">
    <property type="entry name" value="Haem_uptake_protein_IsdC"/>
</dbReference>
<dbReference type="InterPro" id="IPR006635">
    <property type="entry name" value="NEAT_dom"/>
</dbReference>
<feature type="domain" description="NEAT" evidence="10">
    <location>
        <begin position="30"/>
        <end position="151"/>
    </location>
</feature>
<evidence type="ECO:0000256" key="2">
    <source>
        <dbReference type="ARBA" id="ARBA00022512"/>
    </source>
</evidence>
<feature type="transmembrane region" description="Helical" evidence="8">
    <location>
        <begin position="234"/>
        <end position="253"/>
    </location>
</feature>
<dbReference type="Pfam" id="PF05031">
    <property type="entry name" value="NEAT"/>
    <property type="match status" value="1"/>
</dbReference>
<keyword evidence="8" id="KW-0812">Transmembrane</keyword>
<reference evidence="11 12" key="1">
    <citation type="submission" date="2022-09" db="EMBL/GenBank/DDBJ databases">
        <authorList>
            <person name="Han X.L."/>
            <person name="Wang Q."/>
            <person name="Lu T."/>
        </authorList>
    </citation>
    <scope>NUCLEOTIDE SEQUENCE [LARGE SCALE GENOMIC DNA]</scope>
    <source>
        <strain evidence="11 12">WQ 127069</strain>
    </source>
</reference>
<feature type="signal peptide" evidence="9">
    <location>
        <begin position="1"/>
        <end position="28"/>
    </location>
</feature>
<comment type="subcellular location">
    <subcellularLocation>
        <location evidence="1">Secreted</location>
        <location evidence="1">Cell wall</location>
        <topology evidence="1">Peptidoglycan-anchor</topology>
    </subcellularLocation>
</comment>
<evidence type="ECO:0000256" key="6">
    <source>
        <dbReference type="ARBA" id="ARBA00023088"/>
    </source>
</evidence>
<dbReference type="SMART" id="SM00725">
    <property type="entry name" value="NEAT"/>
    <property type="match status" value="1"/>
</dbReference>
<keyword evidence="6" id="KW-0572">Peptidoglycan-anchor</keyword>
<dbReference type="InterPro" id="IPR017502">
    <property type="entry name" value="Sortase_SrtB_target"/>
</dbReference>
<feature type="compositionally biased region" description="Polar residues" evidence="7">
    <location>
        <begin position="211"/>
        <end position="232"/>
    </location>
</feature>
<evidence type="ECO:0000256" key="3">
    <source>
        <dbReference type="ARBA" id="ARBA00022525"/>
    </source>
</evidence>
<name>A0ABT2ULB2_9BACL</name>
<keyword evidence="2" id="KW-0134">Cell wall</keyword>
<evidence type="ECO:0000256" key="7">
    <source>
        <dbReference type="SAM" id="MobiDB-lite"/>
    </source>
</evidence>
<feature type="region of interest" description="Disordered" evidence="7">
    <location>
        <begin position="193"/>
        <end position="232"/>
    </location>
</feature>
<dbReference type="NCBIfam" id="TIGR03063">
    <property type="entry name" value="srtB_target"/>
    <property type="match status" value="1"/>
</dbReference>
<accession>A0ABT2ULB2</accession>
<evidence type="ECO:0000313" key="12">
    <source>
        <dbReference type="Proteomes" id="UP001652445"/>
    </source>
</evidence>
<dbReference type="CDD" id="cd06920">
    <property type="entry name" value="NEAT"/>
    <property type="match status" value="1"/>
</dbReference>
<keyword evidence="5" id="KW-0408">Iron</keyword>
<proteinExistence type="predicted"/>
<gene>
    <name evidence="11" type="primary">isdC</name>
    <name evidence="11" type="ORF">OB236_25315</name>
</gene>
<sequence>MKTSWRLQIVCFTVLSMLMLFSLPKAEAALADGTYTLNYTVTKAENDSASMANDYFEKPATVFVKNGQIEMQLTINHSKWVTQFKVQNNTSFTDAKIISSDSAEDKRATRFQVADLSKPIISKIHVTVESIDYDHDYTIRFLVDEKSIKSVAADSSAAPKAEAPATSASTASPQSNPAAAVSSVSTTALSKVVTPAPKSPAVEASAKDSSNKTAEAGDSTGSRSQITNPQTGDTAPVVLLTVLLLLSGLYLGYTVKTRRSGR</sequence>
<evidence type="ECO:0000256" key="8">
    <source>
        <dbReference type="SAM" id="Phobius"/>
    </source>
</evidence>
<dbReference type="PROSITE" id="PS50978">
    <property type="entry name" value="NEAT"/>
    <property type="match status" value="1"/>
</dbReference>
<keyword evidence="3" id="KW-0964">Secreted</keyword>
<dbReference type="NCBIfam" id="TIGR03656">
    <property type="entry name" value="IsdC"/>
    <property type="match status" value="1"/>
</dbReference>
<dbReference type="Proteomes" id="UP001652445">
    <property type="component" value="Unassembled WGS sequence"/>
</dbReference>
<evidence type="ECO:0000256" key="1">
    <source>
        <dbReference type="ARBA" id="ARBA00004168"/>
    </source>
</evidence>
<organism evidence="11 12">
    <name type="scientific">Paenibacillus baimaensis</name>
    <dbReference type="NCBI Taxonomy" id="2982185"/>
    <lineage>
        <taxon>Bacteria</taxon>
        <taxon>Bacillati</taxon>
        <taxon>Bacillota</taxon>
        <taxon>Bacilli</taxon>
        <taxon>Bacillales</taxon>
        <taxon>Paenibacillaceae</taxon>
        <taxon>Paenibacillus</taxon>
    </lineage>
</organism>
<feature type="chain" id="PRO_5046861347" evidence="9">
    <location>
        <begin position="29"/>
        <end position="262"/>
    </location>
</feature>
<protein>
    <submittedName>
        <fullName evidence="11">Heme uptake protein IsdC</fullName>
    </submittedName>
</protein>
<comment type="caution">
    <text evidence="11">The sequence shown here is derived from an EMBL/GenBank/DDBJ whole genome shotgun (WGS) entry which is preliminary data.</text>
</comment>
<keyword evidence="12" id="KW-1185">Reference proteome</keyword>
<feature type="region of interest" description="Disordered" evidence="7">
    <location>
        <begin position="154"/>
        <end position="177"/>
    </location>
</feature>
<keyword evidence="8" id="KW-1133">Transmembrane helix</keyword>
<evidence type="ECO:0000313" key="11">
    <source>
        <dbReference type="EMBL" id="MCU6795436.1"/>
    </source>
</evidence>
<evidence type="ECO:0000256" key="9">
    <source>
        <dbReference type="SAM" id="SignalP"/>
    </source>
</evidence>